<name>A0A521CJS7_9SPHI</name>
<dbReference type="Pfam" id="PF10861">
    <property type="entry name" value="DUF2784"/>
    <property type="match status" value="1"/>
</dbReference>
<proteinExistence type="predicted"/>
<feature type="transmembrane region" description="Helical" evidence="1">
    <location>
        <begin position="86"/>
        <end position="107"/>
    </location>
</feature>
<keyword evidence="3" id="KW-1185">Reference proteome</keyword>
<keyword evidence="1" id="KW-0472">Membrane</keyword>
<evidence type="ECO:0000313" key="2">
    <source>
        <dbReference type="EMBL" id="SMO58930.1"/>
    </source>
</evidence>
<dbReference type="AlphaFoldDB" id="A0A521CJS7"/>
<evidence type="ECO:0000313" key="3">
    <source>
        <dbReference type="Proteomes" id="UP000315971"/>
    </source>
</evidence>
<evidence type="ECO:0008006" key="4">
    <source>
        <dbReference type="Google" id="ProtNLM"/>
    </source>
</evidence>
<gene>
    <name evidence="2" type="ORF">SAMN06265350_10471</name>
</gene>
<protein>
    <recommendedName>
        <fullName evidence="4">DUF2784 domain-containing protein</fullName>
    </recommendedName>
</protein>
<dbReference type="Proteomes" id="UP000315971">
    <property type="component" value="Unassembled WGS sequence"/>
</dbReference>
<accession>A0A521CJS7</accession>
<sequence>MILHPCIIIFNLFGWIWKKTRKANLVLLLLTASSWFVLGIFKGIGYCPLTDWHWQVLRKLGQYNLPNSYIKYLLLRLTGIDLNDRLIDIVTVTSFFVALGFSVYFNLKKKSKS</sequence>
<dbReference type="EMBL" id="FXSZ01000004">
    <property type="protein sequence ID" value="SMO58930.1"/>
    <property type="molecule type" value="Genomic_DNA"/>
</dbReference>
<feature type="transmembrane region" description="Helical" evidence="1">
    <location>
        <begin position="25"/>
        <end position="44"/>
    </location>
</feature>
<keyword evidence="1" id="KW-0812">Transmembrane</keyword>
<organism evidence="2 3">
    <name type="scientific">Solitalea koreensis</name>
    <dbReference type="NCBI Taxonomy" id="543615"/>
    <lineage>
        <taxon>Bacteria</taxon>
        <taxon>Pseudomonadati</taxon>
        <taxon>Bacteroidota</taxon>
        <taxon>Sphingobacteriia</taxon>
        <taxon>Sphingobacteriales</taxon>
        <taxon>Sphingobacteriaceae</taxon>
        <taxon>Solitalea</taxon>
    </lineage>
</organism>
<reference evidence="2 3" key="1">
    <citation type="submission" date="2017-05" db="EMBL/GenBank/DDBJ databases">
        <authorList>
            <person name="Varghese N."/>
            <person name="Submissions S."/>
        </authorList>
    </citation>
    <scope>NUCLEOTIDE SEQUENCE [LARGE SCALE GENOMIC DNA]</scope>
    <source>
        <strain evidence="2 3">DSM 21342</strain>
    </source>
</reference>
<keyword evidence="1" id="KW-1133">Transmembrane helix</keyword>
<dbReference type="InterPro" id="IPR021218">
    <property type="entry name" value="DUF2784"/>
</dbReference>
<evidence type="ECO:0000256" key="1">
    <source>
        <dbReference type="SAM" id="Phobius"/>
    </source>
</evidence>
<dbReference type="OrthoDB" id="9813998at2"/>